<feature type="signal peptide" evidence="1">
    <location>
        <begin position="1"/>
        <end position="22"/>
    </location>
</feature>
<reference evidence="2 3" key="1">
    <citation type="submission" date="2013-07" db="EMBL/GenBank/DDBJ databases">
        <title>Comparative Genomic and Metabolomic Analysis of Twelve Strains of Pseudoalteromonas luteoviolacea.</title>
        <authorList>
            <person name="Vynne N.G."/>
            <person name="Mansson M."/>
            <person name="Gram L."/>
        </authorList>
    </citation>
    <scope>NUCLEOTIDE SEQUENCE [LARGE SCALE GENOMIC DNA]</scope>
    <source>
        <strain evidence="2 3">H33</strain>
    </source>
</reference>
<evidence type="ECO:0000256" key="1">
    <source>
        <dbReference type="SAM" id="SignalP"/>
    </source>
</evidence>
<proteinExistence type="predicted"/>
<evidence type="ECO:0000313" key="2">
    <source>
        <dbReference type="EMBL" id="KZN45219.1"/>
    </source>
</evidence>
<dbReference type="EMBL" id="AUXZ01000130">
    <property type="protein sequence ID" value="KZN45219.1"/>
    <property type="molecule type" value="Genomic_DNA"/>
</dbReference>
<name>A0A167ACC4_9GAMM</name>
<feature type="chain" id="PRO_5007883566" description="Chitin-binding type-4 domain-containing protein" evidence="1">
    <location>
        <begin position="23"/>
        <end position="88"/>
    </location>
</feature>
<sequence>MIKNILALVLTFSFIFSASALGSDKEATKANYKVCHYKLTSATSNSTYPSWEKKTVRPWQDCPPSWTVAAPNSKITVGIYVYLFTTYR</sequence>
<gene>
    <name evidence="2" type="ORF">N476_04210</name>
</gene>
<comment type="caution">
    <text evidence="2">The sequence shown here is derived from an EMBL/GenBank/DDBJ whole genome shotgun (WGS) entry which is preliminary data.</text>
</comment>
<organism evidence="2 3">
    <name type="scientific">Pseudoalteromonas luteoviolacea H33</name>
    <dbReference type="NCBI Taxonomy" id="1365251"/>
    <lineage>
        <taxon>Bacteria</taxon>
        <taxon>Pseudomonadati</taxon>
        <taxon>Pseudomonadota</taxon>
        <taxon>Gammaproteobacteria</taxon>
        <taxon>Alteromonadales</taxon>
        <taxon>Pseudoalteromonadaceae</taxon>
        <taxon>Pseudoalteromonas</taxon>
    </lineage>
</organism>
<evidence type="ECO:0000313" key="3">
    <source>
        <dbReference type="Proteomes" id="UP000076503"/>
    </source>
</evidence>
<dbReference type="PATRIC" id="fig|1365251.3.peg.4806"/>
<evidence type="ECO:0008006" key="4">
    <source>
        <dbReference type="Google" id="ProtNLM"/>
    </source>
</evidence>
<accession>A0A167ACC4</accession>
<protein>
    <recommendedName>
        <fullName evidence="4">Chitin-binding type-4 domain-containing protein</fullName>
    </recommendedName>
</protein>
<dbReference type="AlphaFoldDB" id="A0A167ACC4"/>
<keyword evidence="1" id="KW-0732">Signal</keyword>
<dbReference type="Proteomes" id="UP000076503">
    <property type="component" value="Unassembled WGS sequence"/>
</dbReference>